<dbReference type="Proteomes" id="UP000007799">
    <property type="component" value="Unassembled WGS sequence"/>
</dbReference>
<dbReference type="OMA" id="ETISKWW"/>
<dbReference type="OrthoDB" id="532484at2759"/>
<accession>F2U5Y5</accession>
<keyword evidence="3" id="KW-1185">Reference proteome</keyword>
<evidence type="ECO:0000313" key="3">
    <source>
        <dbReference type="Proteomes" id="UP000007799"/>
    </source>
</evidence>
<feature type="compositionally biased region" description="Basic and acidic residues" evidence="1">
    <location>
        <begin position="157"/>
        <end position="169"/>
    </location>
</feature>
<feature type="region of interest" description="Disordered" evidence="1">
    <location>
        <begin position="209"/>
        <end position="243"/>
    </location>
</feature>
<dbReference type="EMBL" id="GL832962">
    <property type="protein sequence ID" value="EGD82926.1"/>
    <property type="molecule type" value="Genomic_DNA"/>
</dbReference>
<feature type="compositionally biased region" description="Basic and acidic residues" evidence="1">
    <location>
        <begin position="130"/>
        <end position="146"/>
    </location>
</feature>
<feature type="region of interest" description="Disordered" evidence="1">
    <location>
        <begin position="103"/>
        <end position="171"/>
    </location>
</feature>
<dbReference type="RefSeq" id="XP_004995290.1">
    <property type="nucleotide sequence ID" value="XM_004995233.1"/>
</dbReference>
<feature type="region of interest" description="Disordered" evidence="1">
    <location>
        <begin position="39"/>
        <end position="58"/>
    </location>
</feature>
<feature type="region of interest" description="Disordered" evidence="1">
    <location>
        <begin position="257"/>
        <end position="324"/>
    </location>
</feature>
<gene>
    <name evidence="2" type="ORF">PTSG_03559</name>
</gene>
<feature type="compositionally biased region" description="Basic and acidic residues" evidence="1">
    <location>
        <begin position="109"/>
        <end position="118"/>
    </location>
</feature>
<evidence type="ECO:0000313" key="2">
    <source>
        <dbReference type="EMBL" id="EGD82926.1"/>
    </source>
</evidence>
<evidence type="ECO:0000256" key="1">
    <source>
        <dbReference type="SAM" id="MobiDB-lite"/>
    </source>
</evidence>
<dbReference type="InterPro" id="IPR029147">
    <property type="entry name" value="CFAP77"/>
</dbReference>
<dbReference type="KEGG" id="sre:PTSG_03559"/>
<proteinExistence type="predicted"/>
<sequence>MSRSGRGEDNLDDFDEDAVRIGVVRETMLTNPLLVKAPLGKPKMTTRNPNEVYGVKSKKEDGGTAAIFHERLSTPLESEAARRAKERNPLLFKSDVGKARKPLSEGVEDMVHGSKTVKDAGVSETISKWWESDKKSQRRREPEVGRAKPPLSASTADKVHGLKHKHEDGGAGQVLSSWVATDSPRRQTTNPLLIKADVGAAKHTLDAGIKERVHGKKSTDPKIEGGVVGAMSNWNRPDTHDANARFNQSSKLYRAELGRARPPVSSRADTVVHGKTNPRDVPGAKDALSNWNPNTPSHPRRHQAEVPKDVAFGKPSQKSEGLSDLIRHNYGKKWLKDQLAKQTQSLHIDTAQQS</sequence>
<dbReference type="GeneID" id="16075871"/>
<dbReference type="InParanoid" id="F2U5Y5"/>
<organism evidence="3">
    <name type="scientific">Salpingoeca rosetta (strain ATCC 50818 / BSB-021)</name>
    <dbReference type="NCBI Taxonomy" id="946362"/>
    <lineage>
        <taxon>Eukaryota</taxon>
        <taxon>Choanoflagellata</taxon>
        <taxon>Craspedida</taxon>
        <taxon>Salpingoecidae</taxon>
        <taxon>Salpingoeca</taxon>
    </lineage>
</organism>
<dbReference type="PANTHER" id="PTHR28617:SF1">
    <property type="entry name" value="CILIA- AND FLAGELLA-ASSOCIATED PROTEIN 77"/>
    <property type="match status" value="1"/>
</dbReference>
<name>F2U5Y5_SALR5</name>
<dbReference type="Pfam" id="PF14825">
    <property type="entry name" value="CFAP77"/>
    <property type="match status" value="3"/>
</dbReference>
<feature type="compositionally biased region" description="Basic and acidic residues" evidence="1">
    <location>
        <begin position="209"/>
        <end position="223"/>
    </location>
</feature>
<reference evidence="2" key="1">
    <citation type="submission" date="2009-08" db="EMBL/GenBank/DDBJ databases">
        <title>Annotation of Salpingoeca rosetta.</title>
        <authorList>
            <consortium name="The Broad Institute Genome Sequencing Platform"/>
            <person name="Russ C."/>
            <person name="Cuomo C."/>
            <person name="Burger G."/>
            <person name="Gray M.W."/>
            <person name="Holland P.W.H."/>
            <person name="King N."/>
            <person name="Lang F.B.F."/>
            <person name="Roger A.J."/>
            <person name="Ruiz-Trillo I."/>
            <person name="Young S.K."/>
            <person name="Zeng Q."/>
            <person name="Gargeya S."/>
            <person name="Alvarado L."/>
            <person name="Berlin A."/>
            <person name="Chapman S.B."/>
            <person name="Chen Z."/>
            <person name="Freedman E."/>
            <person name="Gellesch M."/>
            <person name="Goldberg J."/>
            <person name="Griggs A."/>
            <person name="Gujja S."/>
            <person name="Heilman E."/>
            <person name="Heiman D."/>
            <person name="Howarth C."/>
            <person name="Mehta T."/>
            <person name="Neiman D."/>
            <person name="Pearson M."/>
            <person name="Roberts A."/>
            <person name="Saif S."/>
            <person name="Shea T."/>
            <person name="Shenoy N."/>
            <person name="Sisk P."/>
            <person name="Stolte C."/>
            <person name="Sykes S."/>
            <person name="White J."/>
            <person name="Yandava C."/>
            <person name="Haas B."/>
            <person name="Nusbaum C."/>
            <person name="Birren B."/>
        </authorList>
    </citation>
    <scope>NUCLEOTIDE SEQUENCE [LARGE SCALE GENOMIC DNA]</scope>
    <source>
        <strain evidence="2">ATCC 50818</strain>
    </source>
</reference>
<dbReference type="PANTHER" id="PTHR28617">
    <property type="entry name" value="CILIA- AND FLAGELLA-ASSOCIATED PROTEIN 77"/>
    <property type="match status" value="1"/>
</dbReference>
<dbReference type="AlphaFoldDB" id="F2U5Y5"/>
<protein>
    <submittedName>
        <fullName evidence="2">Uncharacterized protein</fullName>
    </submittedName>
</protein>